<sequence length="539" mass="58978">MAPGGAPRGRSTPALQQAPQQASHGRGRPSATSMARSSRCENDSRASFLHDRGPRRPSCKKLDFAVVKAQEVGAAGQRRADWHVQGLRVFPGDRHGQESVGEALWSQRDSARGGEAAFQEMFKGHAGHPTWETQERQGRPLRNSSAAGNAEWYMAEGRAGAIIPDSHGVSRRYMGEAEDEFQNVVFNKGSYASPQGNAEHDRLRNGTVGNAEVAFEPPPRGKRILRPEDEIKGRLVYQSEPPAPRALVGSGTLLPTLFISHGPGPWPLLWDASLPAVRCLRELPAKQGLLPPAVRAIVIVSAHWETRDGIEVTYHRADDHGQRLQYDFKSVPEELYHLANRFSPPGSPDLSARVLDLLRARRFRAQADISRGLDHGVYVPLLLMEGLASAPLVQVSLPALEGRNAQENARLALELGRALAPLRREGVLLIGSGQATHDQGQRDPQGRQEEFVASLRHACTELEPGQRKQTLERWSASLPHARVAHGREEHLLPLHVALGAAEDERGKVLGDFRCPGGAALLHLRFGAPVGCERRPSDPH</sequence>
<protein>
    <recommendedName>
        <fullName evidence="7">Extradiol ring-cleavage dioxygenase class III enzyme subunit B domain-containing protein</fullName>
    </recommendedName>
</protein>
<name>A0A7S4Q7Y1_9DINO</name>
<feature type="compositionally biased region" description="Polar residues" evidence="6">
    <location>
        <begin position="13"/>
        <end position="23"/>
    </location>
</feature>
<evidence type="ECO:0000313" key="8">
    <source>
        <dbReference type="EMBL" id="CAE4575291.1"/>
    </source>
</evidence>
<evidence type="ECO:0000256" key="6">
    <source>
        <dbReference type="SAM" id="MobiDB-lite"/>
    </source>
</evidence>
<dbReference type="CDD" id="cd07363">
    <property type="entry name" value="45_DOPA_Dioxygenase"/>
    <property type="match status" value="1"/>
</dbReference>
<evidence type="ECO:0000256" key="5">
    <source>
        <dbReference type="ARBA" id="ARBA00023002"/>
    </source>
</evidence>
<evidence type="ECO:0000256" key="2">
    <source>
        <dbReference type="ARBA" id="ARBA00007581"/>
    </source>
</evidence>
<feature type="region of interest" description="Disordered" evidence="6">
    <location>
        <begin position="1"/>
        <end position="57"/>
    </location>
</feature>
<evidence type="ECO:0000256" key="3">
    <source>
        <dbReference type="ARBA" id="ARBA00022723"/>
    </source>
</evidence>
<organism evidence="8">
    <name type="scientific">Alexandrium monilatum</name>
    <dbReference type="NCBI Taxonomy" id="311494"/>
    <lineage>
        <taxon>Eukaryota</taxon>
        <taxon>Sar</taxon>
        <taxon>Alveolata</taxon>
        <taxon>Dinophyceae</taxon>
        <taxon>Gonyaulacales</taxon>
        <taxon>Pyrocystaceae</taxon>
        <taxon>Alexandrium</taxon>
    </lineage>
</organism>
<evidence type="ECO:0000256" key="1">
    <source>
        <dbReference type="ARBA" id="ARBA00001947"/>
    </source>
</evidence>
<dbReference type="PANTHER" id="PTHR30096">
    <property type="entry name" value="4,5-DOPA DIOXYGENASE EXTRADIOL-LIKE PROTEIN"/>
    <property type="match status" value="1"/>
</dbReference>
<dbReference type="GO" id="GO:0008270">
    <property type="term" value="F:zinc ion binding"/>
    <property type="evidence" value="ECO:0007669"/>
    <property type="project" value="InterPro"/>
</dbReference>
<comment type="cofactor">
    <cofactor evidence="1">
        <name>Zn(2+)</name>
        <dbReference type="ChEBI" id="CHEBI:29105"/>
    </cofactor>
</comment>
<evidence type="ECO:0000256" key="4">
    <source>
        <dbReference type="ARBA" id="ARBA00022833"/>
    </source>
</evidence>
<reference evidence="8" key="1">
    <citation type="submission" date="2021-01" db="EMBL/GenBank/DDBJ databases">
        <authorList>
            <person name="Corre E."/>
            <person name="Pelletier E."/>
            <person name="Niang G."/>
            <person name="Scheremetjew M."/>
            <person name="Finn R."/>
            <person name="Kale V."/>
            <person name="Holt S."/>
            <person name="Cochrane G."/>
            <person name="Meng A."/>
            <person name="Brown T."/>
            <person name="Cohen L."/>
        </authorList>
    </citation>
    <scope>NUCLEOTIDE SEQUENCE</scope>
    <source>
        <strain evidence="8">CCMP3105</strain>
    </source>
</reference>
<dbReference type="Gene3D" id="3.40.830.10">
    <property type="entry name" value="LigB-like"/>
    <property type="match status" value="1"/>
</dbReference>
<evidence type="ECO:0000259" key="7">
    <source>
        <dbReference type="Pfam" id="PF02900"/>
    </source>
</evidence>
<dbReference type="AlphaFoldDB" id="A0A7S4Q7Y1"/>
<accession>A0A7S4Q7Y1</accession>
<dbReference type="InterPro" id="IPR004183">
    <property type="entry name" value="Xdiol_dOase_suB"/>
</dbReference>
<dbReference type="InterPro" id="IPR014436">
    <property type="entry name" value="Extradiol_dOase_DODA"/>
</dbReference>
<dbReference type="GO" id="GO:0008198">
    <property type="term" value="F:ferrous iron binding"/>
    <property type="evidence" value="ECO:0007669"/>
    <property type="project" value="InterPro"/>
</dbReference>
<keyword evidence="5" id="KW-0560">Oxidoreductase</keyword>
<dbReference type="GO" id="GO:0016702">
    <property type="term" value="F:oxidoreductase activity, acting on single donors with incorporation of molecular oxygen, incorporation of two atoms of oxygen"/>
    <property type="evidence" value="ECO:0007669"/>
    <property type="project" value="UniProtKB-ARBA"/>
</dbReference>
<dbReference type="SUPFAM" id="SSF53213">
    <property type="entry name" value="LigB-like"/>
    <property type="match status" value="1"/>
</dbReference>
<dbReference type="PANTHER" id="PTHR30096:SF0">
    <property type="entry name" value="4,5-DOPA DIOXYGENASE EXTRADIOL-LIKE PROTEIN"/>
    <property type="match status" value="1"/>
</dbReference>
<comment type="similarity">
    <text evidence="2">Belongs to the DODA-type extradiol aromatic ring-opening dioxygenase family.</text>
</comment>
<gene>
    <name evidence="8" type="ORF">AMON00008_LOCUS14910</name>
</gene>
<proteinExistence type="inferred from homology"/>
<dbReference type="EMBL" id="HBNR01022339">
    <property type="protein sequence ID" value="CAE4575291.1"/>
    <property type="molecule type" value="Transcribed_RNA"/>
</dbReference>
<keyword evidence="4" id="KW-0862">Zinc</keyword>
<feature type="compositionally biased region" description="Basic and acidic residues" evidence="6">
    <location>
        <begin position="38"/>
        <end position="54"/>
    </location>
</feature>
<keyword evidence="3" id="KW-0479">Metal-binding</keyword>
<feature type="domain" description="Extradiol ring-cleavage dioxygenase class III enzyme subunit B" evidence="7">
    <location>
        <begin position="292"/>
        <end position="508"/>
    </location>
</feature>
<dbReference type="Pfam" id="PF02900">
    <property type="entry name" value="LigB"/>
    <property type="match status" value="1"/>
</dbReference>